<proteinExistence type="predicted"/>
<dbReference type="STRING" id="6573.A0A210Q362"/>
<evidence type="ECO:0000313" key="3">
    <source>
        <dbReference type="Proteomes" id="UP000242188"/>
    </source>
</evidence>
<comment type="caution">
    <text evidence="2">The sequence shown here is derived from an EMBL/GenBank/DDBJ whole genome shotgun (WGS) entry which is preliminary data.</text>
</comment>
<sequence length="327" mass="37213">MTTLRVSTRKEEKHATDSFSLVRQLSGQIAGSQRSWVEKTFYKRECCKFIASLRDPGKCCCGRNKDWHDTLSNLYSPSPVNEKWHPYGHTQSYPTNAYGTIEFQGAPHPSKAQYVRLSSFDSKPEQVLQLLQKHWSLDFPKLLITVHGGILNFDLQPKLKRVFRKGLLKAAKTTGAWIITGGTNTGVTRHVGDTISDRTTKLKNKVVAIGIAPWGIVENKEDLIGKDKVVPYHCVSSPKTNYAVLNSNHSYFLLVDNGTVGKYGGEIIFRKRLEKYIAQQKISIGDNETNVFLRGIQFFRVLRLRIIRVLLTKIKKRCCRDRRDTSI</sequence>
<dbReference type="PANTHER" id="PTHR13800:SF1">
    <property type="entry name" value="TRANSIENT RECEPTOR POTENTIAL CATION CHANNEL TRPM"/>
    <property type="match status" value="1"/>
</dbReference>
<dbReference type="Pfam" id="PF18139">
    <property type="entry name" value="LSDAT_euk"/>
    <property type="match status" value="1"/>
</dbReference>
<dbReference type="EMBL" id="NEDP02005156">
    <property type="protein sequence ID" value="OWF43176.1"/>
    <property type="molecule type" value="Genomic_DNA"/>
</dbReference>
<dbReference type="GO" id="GO:0005261">
    <property type="term" value="F:monoatomic cation channel activity"/>
    <property type="evidence" value="ECO:0007669"/>
    <property type="project" value="TreeGrafter"/>
</dbReference>
<dbReference type="InterPro" id="IPR041491">
    <property type="entry name" value="TRPM_SLOG"/>
</dbReference>
<dbReference type="Proteomes" id="UP000242188">
    <property type="component" value="Unassembled WGS sequence"/>
</dbReference>
<keyword evidence="2" id="KW-0675">Receptor</keyword>
<dbReference type="OrthoDB" id="301415at2759"/>
<gene>
    <name evidence="2" type="ORF">KP79_PYT15177</name>
</gene>
<feature type="domain" description="TRPM SLOG" evidence="1">
    <location>
        <begin position="112"/>
        <end position="284"/>
    </location>
</feature>
<dbReference type="PANTHER" id="PTHR13800">
    <property type="entry name" value="TRANSIENT RECEPTOR POTENTIAL CATION CHANNEL, SUBFAMILY M, MEMBER 6"/>
    <property type="match status" value="1"/>
</dbReference>
<dbReference type="AlphaFoldDB" id="A0A210Q362"/>
<keyword evidence="3" id="KW-1185">Reference proteome</keyword>
<evidence type="ECO:0000259" key="1">
    <source>
        <dbReference type="Pfam" id="PF18139"/>
    </source>
</evidence>
<dbReference type="GO" id="GO:0030001">
    <property type="term" value="P:metal ion transport"/>
    <property type="evidence" value="ECO:0007669"/>
    <property type="project" value="TreeGrafter"/>
</dbReference>
<accession>A0A210Q362</accession>
<dbReference type="GO" id="GO:0005886">
    <property type="term" value="C:plasma membrane"/>
    <property type="evidence" value="ECO:0007669"/>
    <property type="project" value="TreeGrafter"/>
</dbReference>
<organism evidence="2 3">
    <name type="scientific">Mizuhopecten yessoensis</name>
    <name type="common">Japanese scallop</name>
    <name type="synonym">Patinopecten yessoensis</name>
    <dbReference type="NCBI Taxonomy" id="6573"/>
    <lineage>
        <taxon>Eukaryota</taxon>
        <taxon>Metazoa</taxon>
        <taxon>Spiralia</taxon>
        <taxon>Lophotrochozoa</taxon>
        <taxon>Mollusca</taxon>
        <taxon>Bivalvia</taxon>
        <taxon>Autobranchia</taxon>
        <taxon>Pteriomorphia</taxon>
        <taxon>Pectinida</taxon>
        <taxon>Pectinoidea</taxon>
        <taxon>Pectinidae</taxon>
        <taxon>Mizuhopecten</taxon>
    </lineage>
</organism>
<name>A0A210Q362_MIZYE</name>
<evidence type="ECO:0000313" key="2">
    <source>
        <dbReference type="EMBL" id="OWF43176.1"/>
    </source>
</evidence>
<reference evidence="2 3" key="1">
    <citation type="journal article" date="2017" name="Nat. Ecol. Evol.">
        <title>Scallop genome provides insights into evolution of bilaterian karyotype and development.</title>
        <authorList>
            <person name="Wang S."/>
            <person name="Zhang J."/>
            <person name="Jiao W."/>
            <person name="Li J."/>
            <person name="Xun X."/>
            <person name="Sun Y."/>
            <person name="Guo X."/>
            <person name="Huan P."/>
            <person name="Dong B."/>
            <person name="Zhang L."/>
            <person name="Hu X."/>
            <person name="Sun X."/>
            <person name="Wang J."/>
            <person name="Zhao C."/>
            <person name="Wang Y."/>
            <person name="Wang D."/>
            <person name="Huang X."/>
            <person name="Wang R."/>
            <person name="Lv J."/>
            <person name="Li Y."/>
            <person name="Zhang Z."/>
            <person name="Liu B."/>
            <person name="Lu W."/>
            <person name="Hui Y."/>
            <person name="Liang J."/>
            <person name="Zhou Z."/>
            <person name="Hou R."/>
            <person name="Li X."/>
            <person name="Liu Y."/>
            <person name="Li H."/>
            <person name="Ning X."/>
            <person name="Lin Y."/>
            <person name="Zhao L."/>
            <person name="Xing Q."/>
            <person name="Dou J."/>
            <person name="Li Y."/>
            <person name="Mao J."/>
            <person name="Guo H."/>
            <person name="Dou H."/>
            <person name="Li T."/>
            <person name="Mu C."/>
            <person name="Jiang W."/>
            <person name="Fu Q."/>
            <person name="Fu X."/>
            <person name="Miao Y."/>
            <person name="Liu J."/>
            <person name="Yu Q."/>
            <person name="Li R."/>
            <person name="Liao H."/>
            <person name="Li X."/>
            <person name="Kong Y."/>
            <person name="Jiang Z."/>
            <person name="Chourrout D."/>
            <person name="Li R."/>
            <person name="Bao Z."/>
        </authorList>
    </citation>
    <scope>NUCLEOTIDE SEQUENCE [LARGE SCALE GENOMIC DNA]</scope>
    <source>
        <strain evidence="2 3">PY_sf001</strain>
    </source>
</reference>
<dbReference type="InterPro" id="IPR050927">
    <property type="entry name" value="TRPM"/>
</dbReference>
<protein>
    <submittedName>
        <fullName evidence="2">Transient receptor potential cation channel trpm</fullName>
    </submittedName>
</protein>